<proteinExistence type="predicted"/>
<dbReference type="EMBL" id="CZKA01000015">
    <property type="protein sequence ID" value="CUR54918.1"/>
    <property type="molecule type" value="Genomic_DNA"/>
</dbReference>
<dbReference type="InterPro" id="IPR050583">
    <property type="entry name" value="Mycobacterial_A85_antigen"/>
</dbReference>
<gene>
    <name evidence="1" type="ORF">NOCA2220109</name>
</gene>
<accession>A0A2P2BYS0</accession>
<name>A0A2P2BYS0_9ZZZZ</name>
<dbReference type="AlphaFoldDB" id="A0A2P2BYS0"/>
<protein>
    <recommendedName>
        <fullName evidence="2">Esterase</fullName>
    </recommendedName>
</protein>
<dbReference type="SUPFAM" id="SSF53474">
    <property type="entry name" value="alpha/beta-Hydrolases"/>
    <property type="match status" value="1"/>
</dbReference>
<dbReference type="Gene3D" id="3.40.50.1820">
    <property type="entry name" value="alpha/beta hydrolase"/>
    <property type="match status" value="1"/>
</dbReference>
<reference evidence="1" key="1">
    <citation type="submission" date="2015-08" db="EMBL/GenBank/DDBJ databases">
        <authorList>
            <person name="Babu N.S."/>
            <person name="Beckwith C.J."/>
            <person name="Beseler K.G."/>
            <person name="Brison A."/>
            <person name="Carone J.V."/>
            <person name="Caskin T.P."/>
            <person name="Diamond M."/>
            <person name="Durham M.E."/>
            <person name="Foxe J.M."/>
            <person name="Go M."/>
            <person name="Henderson B.A."/>
            <person name="Jones I.B."/>
            <person name="McGettigan J.A."/>
            <person name="Micheletti S.J."/>
            <person name="Nasrallah M.E."/>
            <person name="Ortiz D."/>
            <person name="Piller C.R."/>
            <person name="Privatt S.R."/>
            <person name="Schneider S.L."/>
            <person name="Sharp S."/>
            <person name="Smith T.C."/>
            <person name="Stanton J.D."/>
            <person name="Ullery H.E."/>
            <person name="Wilson R.J."/>
            <person name="Serrano M.G."/>
            <person name="Buck G."/>
            <person name="Lee V."/>
            <person name="Wang Y."/>
            <person name="Carvalho R."/>
            <person name="Voegtly L."/>
            <person name="Shi R."/>
            <person name="Duckworth R."/>
            <person name="Johnson A."/>
            <person name="Loviza R."/>
            <person name="Walstead R."/>
            <person name="Shah Z."/>
            <person name="Kiflezghi M."/>
            <person name="Wade K."/>
            <person name="Ball S.L."/>
            <person name="Bradley K.W."/>
            <person name="Asai D.J."/>
            <person name="Bowman C.A."/>
            <person name="Russell D.A."/>
            <person name="Pope W.H."/>
            <person name="Jacobs-Sera D."/>
            <person name="Hendrix R.W."/>
            <person name="Hatfull G.F."/>
        </authorList>
    </citation>
    <scope>NUCLEOTIDE SEQUENCE</scope>
</reference>
<dbReference type="PANTHER" id="PTHR48098:SF3">
    <property type="entry name" value="IRON(III) ENTEROBACTIN ESTERASE"/>
    <property type="match status" value="1"/>
</dbReference>
<dbReference type="InterPro" id="IPR029058">
    <property type="entry name" value="AB_hydrolase_fold"/>
</dbReference>
<organism evidence="1">
    <name type="scientific">metagenome</name>
    <dbReference type="NCBI Taxonomy" id="256318"/>
    <lineage>
        <taxon>unclassified sequences</taxon>
        <taxon>metagenomes</taxon>
    </lineage>
</organism>
<dbReference type="PANTHER" id="PTHR48098">
    <property type="entry name" value="ENTEROCHELIN ESTERASE-RELATED"/>
    <property type="match status" value="1"/>
</dbReference>
<evidence type="ECO:0000313" key="1">
    <source>
        <dbReference type="EMBL" id="CUR54918.1"/>
    </source>
</evidence>
<dbReference type="InterPro" id="IPR000801">
    <property type="entry name" value="Esterase-like"/>
</dbReference>
<sequence length="248" mass="27939">MERVQVELEAPGFDRAGTVIRYGHWGRPVLVFPSEQGRAWDYENNGMVAAVRDLIDAGRVKLYCVDSFDAATWSDNWLPLEERAQRHGAYDAWVTGQVVRWIDEDTPGASGVVTTGCSMGAYHALNFALRHANLFPVAICQSGNYDPSQWHAWGARGEAAYFTNPTDYVPHLGGDHLDWLRGRLHVVLTVGQGPWETHPTSSLPEARRMAGLLAERGISHDLDVWGHDSAHDWDWWQRQLALHLPRFC</sequence>
<evidence type="ECO:0008006" key="2">
    <source>
        <dbReference type="Google" id="ProtNLM"/>
    </source>
</evidence>
<dbReference type="Pfam" id="PF00756">
    <property type="entry name" value="Esterase"/>
    <property type="match status" value="1"/>
</dbReference>